<sequence length="141" mass="16489">MSREIKFKAYIKSLKWLVPVERICFDCETVEVDLTDGNGDTAEYEFDEIELMRYTGLKDNNIGHDRKEIFEGDRVKATNKNGWTREFEIIWNEDLARFMVWCGSQPNISFDLTCDTIIDFRVVVIGNIHDKEVVLEKPTCL</sequence>
<dbReference type="EMBL" id="CM001441">
    <property type="protein sequence ID" value="EHQ88259.1"/>
    <property type="molecule type" value="Genomic_DNA"/>
</dbReference>
<keyword evidence="3" id="KW-1185">Reference proteome</keyword>
<dbReference type="AlphaFoldDB" id="H5Y261"/>
<evidence type="ECO:0000313" key="2">
    <source>
        <dbReference type="EMBL" id="EHQ88259.1"/>
    </source>
</evidence>
<dbReference type="HOGENOM" id="CLU_107462_2_2_9"/>
<evidence type="ECO:0000313" key="3">
    <source>
        <dbReference type="Proteomes" id="UP000005104"/>
    </source>
</evidence>
<dbReference type="InterPro" id="IPR023385">
    <property type="entry name" value="YopX-like_C"/>
</dbReference>
<evidence type="ECO:0000259" key="1">
    <source>
        <dbReference type="Pfam" id="PF09643"/>
    </source>
</evidence>
<dbReference type="SUPFAM" id="SSF159006">
    <property type="entry name" value="YopX-like"/>
    <property type="match status" value="1"/>
</dbReference>
<protein>
    <submittedName>
        <fullName evidence="2">YopX protein</fullName>
    </submittedName>
</protein>
<proteinExistence type="predicted"/>
<dbReference type="Gene3D" id="2.30.30.290">
    <property type="entry name" value="YopX-like domains"/>
    <property type="match status" value="1"/>
</dbReference>
<feature type="domain" description="YopX protein" evidence="1">
    <location>
        <begin position="6"/>
        <end position="135"/>
    </location>
</feature>
<name>H5Y261_9FIRM</name>
<dbReference type="OrthoDB" id="1809393at2"/>
<gene>
    <name evidence="2" type="ORF">DesyoDRAFT_1089</name>
</gene>
<reference evidence="2 3" key="1">
    <citation type="submission" date="2011-11" db="EMBL/GenBank/DDBJ databases">
        <title>The Noncontiguous Finished genome of Desulfosporosinus youngiae DSM 17734.</title>
        <authorList>
            <consortium name="US DOE Joint Genome Institute (JGI-PGF)"/>
            <person name="Lucas S."/>
            <person name="Han J."/>
            <person name="Lapidus A."/>
            <person name="Cheng J.-F."/>
            <person name="Goodwin L."/>
            <person name="Pitluck S."/>
            <person name="Peters L."/>
            <person name="Ovchinnikova G."/>
            <person name="Lu M."/>
            <person name="Land M.L."/>
            <person name="Hauser L."/>
            <person name="Pester M."/>
            <person name="Spring S."/>
            <person name="Ollivier B."/>
            <person name="Rattei T."/>
            <person name="Klenk H.-P."/>
            <person name="Wagner M."/>
            <person name="Loy A."/>
            <person name="Woyke T.J."/>
        </authorList>
    </citation>
    <scope>NUCLEOTIDE SEQUENCE [LARGE SCALE GENOMIC DNA]</scope>
    <source>
        <strain evidence="2 3">DSM 17734</strain>
    </source>
</reference>
<dbReference type="Pfam" id="PF09643">
    <property type="entry name" value="YopX"/>
    <property type="match status" value="1"/>
</dbReference>
<accession>H5Y261</accession>
<dbReference type="Proteomes" id="UP000005104">
    <property type="component" value="Chromosome"/>
</dbReference>
<dbReference type="eggNOG" id="ENOG5033ART">
    <property type="taxonomic scope" value="Bacteria"/>
</dbReference>
<dbReference type="InterPro" id="IPR019096">
    <property type="entry name" value="YopX_protein"/>
</dbReference>
<dbReference type="STRING" id="768710.DesyoDRAFT_1089"/>
<dbReference type="RefSeq" id="WP_007780398.1">
    <property type="nucleotide sequence ID" value="NZ_CM001441.1"/>
</dbReference>
<organism evidence="2 3">
    <name type="scientific">Desulfosporosinus youngiae DSM 17734</name>
    <dbReference type="NCBI Taxonomy" id="768710"/>
    <lineage>
        <taxon>Bacteria</taxon>
        <taxon>Bacillati</taxon>
        <taxon>Bacillota</taxon>
        <taxon>Clostridia</taxon>
        <taxon>Eubacteriales</taxon>
        <taxon>Desulfitobacteriaceae</taxon>
        <taxon>Desulfosporosinus</taxon>
    </lineage>
</organism>